<protein>
    <submittedName>
        <fullName evidence="1">Uncharacterized protein</fullName>
    </submittedName>
</protein>
<accession>A0A8X6NHS1</accession>
<evidence type="ECO:0000313" key="1">
    <source>
        <dbReference type="EMBL" id="GFT15188.1"/>
    </source>
</evidence>
<name>A0A8X6NHS1_NEPPI</name>
<reference evidence="1" key="1">
    <citation type="submission" date="2020-08" db="EMBL/GenBank/DDBJ databases">
        <title>Multicomponent nature underlies the extraordinary mechanical properties of spider dragline silk.</title>
        <authorList>
            <person name="Kono N."/>
            <person name="Nakamura H."/>
            <person name="Mori M."/>
            <person name="Yoshida Y."/>
            <person name="Ohtoshi R."/>
            <person name="Malay A.D."/>
            <person name="Moran D.A.P."/>
            <person name="Tomita M."/>
            <person name="Numata K."/>
            <person name="Arakawa K."/>
        </authorList>
    </citation>
    <scope>NUCLEOTIDE SEQUENCE</scope>
</reference>
<organism evidence="1 2">
    <name type="scientific">Nephila pilipes</name>
    <name type="common">Giant wood spider</name>
    <name type="synonym">Nephila maculata</name>
    <dbReference type="NCBI Taxonomy" id="299642"/>
    <lineage>
        <taxon>Eukaryota</taxon>
        <taxon>Metazoa</taxon>
        <taxon>Ecdysozoa</taxon>
        <taxon>Arthropoda</taxon>
        <taxon>Chelicerata</taxon>
        <taxon>Arachnida</taxon>
        <taxon>Araneae</taxon>
        <taxon>Araneomorphae</taxon>
        <taxon>Entelegynae</taxon>
        <taxon>Araneoidea</taxon>
        <taxon>Nephilidae</taxon>
        <taxon>Nephila</taxon>
    </lineage>
</organism>
<dbReference type="Proteomes" id="UP000887013">
    <property type="component" value="Unassembled WGS sequence"/>
</dbReference>
<evidence type="ECO:0000313" key="2">
    <source>
        <dbReference type="Proteomes" id="UP000887013"/>
    </source>
</evidence>
<dbReference type="AlphaFoldDB" id="A0A8X6NHS1"/>
<proteinExistence type="predicted"/>
<dbReference type="EMBL" id="BMAW01104572">
    <property type="protein sequence ID" value="GFT15188.1"/>
    <property type="molecule type" value="Genomic_DNA"/>
</dbReference>
<gene>
    <name evidence="1" type="ORF">NPIL_334901</name>
</gene>
<comment type="caution">
    <text evidence="1">The sequence shown here is derived from an EMBL/GenBank/DDBJ whole genome shotgun (WGS) entry which is preliminary data.</text>
</comment>
<sequence>MGRALRQKKSFQFVLLNLSKLDKVKKIVIKLYEQAETYTQYMYPYMWTPMPSQKFLSSNDDGEYELEKSIDSGACSQGLDVVRRTRIYEDDLKL</sequence>
<keyword evidence="2" id="KW-1185">Reference proteome</keyword>